<dbReference type="GO" id="GO:0005975">
    <property type="term" value="P:carbohydrate metabolic process"/>
    <property type="evidence" value="ECO:0007669"/>
    <property type="project" value="InterPro"/>
</dbReference>
<reference evidence="7 8" key="1">
    <citation type="submission" date="2019-01" db="EMBL/GenBank/DDBJ databases">
        <title>Pseudolysobacter antarctica gen. nov., sp. nov., isolated from Fildes Peninsula, Antarctica.</title>
        <authorList>
            <person name="Wei Z."/>
            <person name="Peng F."/>
        </authorList>
    </citation>
    <scope>NUCLEOTIDE SEQUENCE [LARGE SCALE GENOMIC DNA]</scope>
    <source>
        <strain evidence="7 8">AQ6-296</strain>
    </source>
</reference>
<dbReference type="PANTHER" id="PTHR30480:SF13">
    <property type="entry name" value="BETA-HEXOSAMINIDASE"/>
    <property type="match status" value="1"/>
</dbReference>
<dbReference type="PANTHER" id="PTHR30480">
    <property type="entry name" value="BETA-HEXOSAMINIDASE-RELATED"/>
    <property type="match status" value="1"/>
</dbReference>
<dbReference type="OrthoDB" id="9786661at2"/>
<keyword evidence="8" id="KW-1185">Reference proteome</keyword>
<dbReference type="GO" id="GO:0009254">
    <property type="term" value="P:peptidoglycan turnover"/>
    <property type="evidence" value="ECO:0007669"/>
    <property type="project" value="TreeGrafter"/>
</dbReference>
<dbReference type="GO" id="GO:0004563">
    <property type="term" value="F:beta-N-acetylhexosaminidase activity"/>
    <property type="evidence" value="ECO:0007669"/>
    <property type="project" value="UniProtKB-EC"/>
</dbReference>
<dbReference type="InterPro" id="IPR001764">
    <property type="entry name" value="Glyco_hydro_3_N"/>
</dbReference>
<evidence type="ECO:0000256" key="5">
    <source>
        <dbReference type="ARBA" id="ARBA00023295"/>
    </source>
</evidence>
<evidence type="ECO:0000259" key="6">
    <source>
        <dbReference type="Pfam" id="PF00933"/>
    </source>
</evidence>
<proteinExistence type="inferred from homology"/>
<evidence type="ECO:0000256" key="1">
    <source>
        <dbReference type="ARBA" id="ARBA00001231"/>
    </source>
</evidence>
<dbReference type="InterPro" id="IPR050226">
    <property type="entry name" value="NagZ_Beta-hexosaminidase"/>
</dbReference>
<dbReference type="EMBL" id="CP035704">
    <property type="protein sequence ID" value="QBB70565.1"/>
    <property type="molecule type" value="Genomic_DNA"/>
</dbReference>
<dbReference type="InterPro" id="IPR036962">
    <property type="entry name" value="Glyco_hydro_3_N_sf"/>
</dbReference>
<organism evidence="7 8">
    <name type="scientific">Pseudolysobacter antarcticus</name>
    <dbReference type="NCBI Taxonomy" id="2511995"/>
    <lineage>
        <taxon>Bacteria</taxon>
        <taxon>Pseudomonadati</taxon>
        <taxon>Pseudomonadota</taxon>
        <taxon>Gammaproteobacteria</taxon>
        <taxon>Lysobacterales</taxon>
        <taxon>Rhodanobacteraceae</taxon>
        <taxon>Pseudolysobacter</taxon>
    </lineage>
</organism>
<accession>A0A411HJ89</accession>
<dbReference type="SUPFAM" id="SSF51445">
    <property type="entry name" value="(Trans)glycosidases"/>
    <property type="match status" value="1"/>
</dbReference>
<comment type="similarity">
    <text evidence="2">Belongs to the glycosyl hydrolase 3 family.</text>
</comment>
<dbReference type="PROSITE" id="PS00775">
    <property type="entry name" value="GLYCOSYL_HYDROL_F3"/>
    <property type="match status" value="1"/>
</dbReference>
<protein>
    <recommendedName>
        <fullName evidence="3">beta-N-acetylhexosaminidase</fullName>
        <ecNumber evidence="3">3.2.1.52</ecNumber>
    </recommendedName>
</protein>
<comment type="catalytic activity">
    <reaction evidence="1">
        <text>Hydrolysis of terminal non-reducing N-acetyl-D-hexosamine residues in N-acetyl-beta-D-hexosaminides.</text>
        <dbReference type="EC" id="3.2.1.52"/>
    </reaction>
</comment>
<dbReference type="Gene3D" id="3.20.20.300">
    <property type="entry name" value="Glycoside hydrolase, family 3, N-terminal domain"/>
    <property type="match status" value="1"/>
</dbReference>
<evidence type="ECO:0000256" key="2">
    <source>
        <dbReference type="ARBA" id="ARBA00005336"/>
    </source>
</evidence>
<evidence type="ECO:0000256" key="3">
    <source>
        <dbReference type="ARBA" id="ARBA00012663"/>
    </source>
</evidence>
<evidence type="ECO:0000256" key="4">
    <source>
        <dbReference type="ARBA" id="ARBA00022801"/>
    </source>
</evidence>
<dbReference type="EC" id="3.2.1.52" evidence="3"/>
<dbReference type="NCBIfam" id="NF003740">
    <property type="entry name" value="PRK05337.1"/>
    <property type="match status" value="1"/>
</dbReference>
<evidence type="ECO:0000313" key="7">
    <source>
        <dbReference type="EMBL" id="QBB70565.1"/>
    </source>
</evidence>
<name>A0A411HJ89_9GAMM</name>
<dbReference type="AlphaFoldDB" id="A0A411HJ89"/>
<dbReference type="Proteomes" id="UP000291562">
    <property type="component" value="Chromosome"/>
</dbReference>
<feature type="domain" description="Glycoside hydrolase family 3 N-terminal" evidence="6">
    <location>
        <begin position="11"/>
        <end position="284"/>
    </location>
</feature>
<keyword evidence="4 7" id="KW-0378">Hydrolase</keyword>
<dbReference type="InterPro" id="IPR017853">
    <property type="entry name" value="GH"/>
</dbReference>
<dbReference type="RefSeq" id="WP_129832823.1">
    <property type="nucleotide sequence ID" value="NZ_CP035704.1"/>
</dbReference>
<dbReference type="Pfam" id="PF00933">
    <property type="entry name" value="Glyco_hydro_3"/>
    <property type="match status" value="1"/>
</dbReference>
<dbReference type="InterPro" id="IPR019800">
    <property type="entry name" value="Glyco_hydro_3_AS"/>
</dbReference>
<keyword evidence="5 7" id="KW-0326">Glycosidase</keyword>
<dbReference type="KEGG" id="xbc:ELE36_09415"/>
<sequence>MLLIGIEGKQLAAHEYDWIRAPEVSGVILFSRNFADREQVCVLIEQIRELRTDPFLIAVDQEGGPVQRFRTGFTRLPALARLGELYERDRSAAIALSEEHAWLMASEMRALDIDLSYAPVLDLQRGNRAIGERAFHADPAIVSELGLAYLRGMRLAGMAATIKHYPGHGSVLEDTHFDDASDPRTFDQLRTVDLLPFIDAIAAGAEAVMMAHVAYPAVDPLAAGYSRIWIQDILRDQLGFRGLVFSDDIGMAAAESVGGIAARITAHLDAGCDIVLVCAPALVAEAIAAIAGQPPCDSAKVALLQGKLAATWTALQDNPQRAAFITRVTALDAARTA</sequence>
<gene>
    <name evidence="7" type="primary">nagZ</name>
    <name evidence="7" type="ORF">ELE36_09415</name>
</gene>
<evidence type="ECO:0000313" key="8">
    <source>
        <dbReference type="Proteomes" id="UP000291562"/>
    </source>
</evidence>